<protein>
    <recommendedName>
        <fullName evidence="5">Lipocalin/cytosolic fatty-acid binding domain-containing protein</fullName>
    </recommendedName>
</protein>
<evidence type="ECO:0000313" key="6">
    <source>
        <dbReference type="EMBL" id="KAK9873351.1"/>
    </source>
</evidence>
<evidence type="ECO:0000313" key="7">
    <source>
        <dbReference type="Proteomes" id="UP001431783"/>
    </source>
</evidence>
<evidence type="ECO:0000256" key="2">
    <source>
        <dbReference type="ARBA" id="ARBA00023157"/>
    </source>
</evidence>
<dbReference type="PANTHER" id="PTHR10612">
    <property type="entry name" value="APOLIPOPROTEIN D"/>
    <property type="match status" value="1"/>
</dbReference>
<keyword evidence="3" id="KW-0732">Signal</keyword>
<gene>
    <name evidence="6" type="ORF">WA026_022156</name>
</gene>
<dbReference type="PROSITE" id="PS00213">
    <property type="entry name" value="LIPOCALIN"/>
    <property type="match status" value="1"/>
</dbReference>
<dbReference type="Gene3D" id="2.40.128.20">
    <property type="match status" value="1"/>
</dbReference>
<name>A0AAW1TYR5_9CUCU</name>
<reference evidence="6 7" key="1">
    <citation type="submission" date="2023-03" db="EMBL/GenBank/DDBJ databases">
        <title>Genome insight into feeding habits of ladybird beetles.</title>
        <authorList>
            <person name="Li H.-S."/>
            <person name="Huang Y.-H."/>
            <person name="Pang H."/>
        </authorList>
    </citation>
    <scope>NUCLEOTIDE SEQUENCE [LARGE SCALE GENOMIC DNA]</scope>
    <source>
        <strain evidence="6">SYSU_2023b</strain>
        <tissue evidence="6">Whole body</tissue>
    </source>
</reference>
<keyword evidence="7" id="KW-1185">Reference proteome</keyword>
<keyword evidence="2" id="KW-1015">Disulfide bond</keyword>
<dbReference type="AlphaFoldDB" id="A0AAW1TYR5"/>
<proteinExistence type="inferred from homology"/>
<dbReference type="InterPro" id="IPR022272">
    <property type="entry name" value="Lipocalin_CS"/>
</dbReference>
<evidence type="ECO:0000256" key="4">
    <source>
        <dbReference type="RuleBase" id="RU003695"/>
    </source>
</evidence>
<dbReference type="PIRSF" id="PIRSF036893">
    <property type="entry name" value="Lipocalin_ApoD"/>
    <property type="match status" value="1"/>
</dbReference>
<dbReference type="PANTHER" id="PTHR10612:SF41">
    <property type="entry name" value="GLIAL LAZARILLO, ISOFORM A"/>
    <property type="match status" value="1"/>
</dbReference>
<dbReference type="InterPro" id="IPR012674">
    <property type="entry name" value="Calycin"/>
</dbReference>
<organism evidence="6 7">
    <name type="scientific">Henosepilachna vigintioctopunctata</name>
    <dbReference type="NCBI Taxonomy" id="420089"/>
    <lineage>
        <taxon>Eukaryota</taxon>
        <taxon>Metazoa</taxon>
        <taxon>Ecdysozoa</taxon>
        <taxon>Arthropoda</taxon>
        <taxon>Hexapoda</taxon>
        <taxon>Insecta</taxon>
        <taxon>Pterygota</taxon>
        <taxon>Neoptera</taxon>
        <taxon>Endopterygota</taxon>
        <taxon>Coleoptera</taxon>
        <taxon>Polyphaga</taxon>
        <taxon>Cucujiformia</taxon>
        <taxon>Coccinelloidea</taxon>
        <taxon>Coccinellidae</taxon>
        <taxon>Epilachninae</taxon>
        <taxon>Epilachnini</taxon>
        <taxon>Henosepilachna</taxon>
    </lineage>
</organism>
<dbReference type="InterPro" id="IPR022271">
    <property type="entry name" value="Lipocalin_ApoD"/>
</dbReference>
<dbReference type="GO" id="GO:0031409">
    <property type="term" value="F:pigment binding"/>
    <property type="evidence" value="ECO:0007669"/>
    <property type="project" value="InterPro"/>
</dbReference>
<accession>A0AAW1TYR5</accession>
<sequence>MVKHLLVFLTVILILAKSIFGSGFGKCPKQEHLKNFNISRFAGRWFEIERTFYLIEVMYSCVTIEMESLSNIKLNISVVSRSRWSDGITVSEGYAIQTRRDPSTFVYKVNTKLPRLISKYLPGAGLYQIIDTDYDSYAVLWSCSDYIIFYTDMLWIWGRQKELNVTTRANIYNILEQNELDPERLTIPQDGNCMD</sequence>
<comment type="similarity">
    <text evidence="1 3 4">Belongs to the calycin superfamily. Lipocalin family.</text>
</comment>
<dbReference type="InterPro" id="IPR000566">
    <property type="entry name" value="Lipocln_cytosolic_FA-bd_dom"/>
</dbReference>
<dbReference type="SUPFAM" id="SSF50814">
    <property type="entry name" value="Lipocalins"/>
    <property type="match status" value="1"/>
</dbReference>
<dbReference type="GO" id="GO:0005737">
    <property type="term" value="C:cytoplasm"/>
    <property type="evidence" value="ECO:0007669"/>
    <property type="project" value="TreeGrafter"/>
</dbReference>
<dbReference type="InterPro" id="IPR003057">
    <property type="entry name" value="Invtbrt_color"/>
</dbReference>
<dbReference type="PRINTS" id="PR01273">
    <property type="entry name" value="INVTBRTCOLOR"/>
</dbReference>
<dbReference type="GO" id="GO:0006629">
    <property type="term" value="P:lipid metabolic process"/>
    <property type="evidence" value="ECO:0007669"/>
    <property type="project" value="TreeGrafter"/>
</dbReference>
<dbReference type="Proteomes" id="UP001431783">
    <property type="component" value="Unassembled WGS sequence"/>
</dbReference>
<dbReference type="EMBL" id="JARQZJ010000018">
    <property type="protein sequence ID" value="KAK9873351.1"/>
    <property type="molecule type" value="Genomic_DNA"/>
</dbReference>
<feature type="chain" id="PRO_5043116488" description="Lipocalin/cytosolic fatty-acid binding domain-containing protein" evidence="3">
    <location>
        <begin position="22"/>
        <end position="195"/>
    </location>
</feature>
<comment type="caution">
    <text evidence="6">The sequence shown here is derived from an EMBL/GenBank/DDBJ whole genome shotgun (WGS) entry which is preliminary data.</text>
</comment>
<dbReference type="GO" id="GO:0000302">
    <property type="term" value="P:response to reactive oxygen species"/>
    <property type="evidence" value="ECO:0007669"/>
    <property type="project" value="TreeGrafter"/>
</dbReference>
<feature type="domain" description="Lipocalin/cytosolic fatty-acid binding" evidence="5">
    <location>
        <begin position="82"/>
        <end position="188"/>
    </location>
</feature>
<evidence type="ECO:0000256" key="3">
    <source>
        <dbReference type="PIRNR" id="PIRNR036893"/>
    </source>
</evidence>
<evidence type="ECO:0000259" key="5">
    <source>
        <dbReference type="Pfam" id="PF00061"/>
    </source>
</evidence>
<feature type="signal peptide" evidence="3">
    <location>
        <begin position="1"/>
        <end position="21"/>
    </location>
</feature>
<evidence type="ECO:0000256" key="1">
    <source>
        <dbReference type="ARBA" id="ARBA00006889"/>
    </source>
</evidence>
<dbReference type="Pfam" id="PF00061">
    <property type="entry name" value="Lipocalin"/>
    <property type="match status" value="1"/>
</dbReference>